<dbReference type="Pfam" id="PF08395">
    <property type="entry name" value="7tm_7"/>
    <property type="match status" value="6"/>
</dbReference>
<dbReference type="GO" id="GO:0030425">
    <property type="term" value="C:dendrite"/>
    <property type="evidence" value="ECO:0007669"/>
    <property type="project" value="TreeGrafter"/>
</dbReference>
<feature type="transmembrane region" description="Helical" evidence="8">
    <location>
        <begin position="1154"/>
        <end position="1176"/>
    </location>
</feature>
<feature type="transmembrane region" description="Helical" evidence="8">
    <location>
        <begin position="1123"/>
        <end position="1148"/>
    </location>
</feature>
<feature type="transmembrane region" description="Helical" evidence="8">
    <location>
        <begin position="1608"/>
        <end position="1628"/>
    </location>
</feature>
<feature type="transmembrane region" description="Helical" evidence="8">
    <location>
        <begin position="137"/>
        <end position="157"/>
    </location>
</feature>
<feature type="transmembrane region" description="Helical" evidence="8">
    <location>
        <begin position="2053"/>
        <end position="2069"/>
    </location>
</feature>
<dbReference type="InterPro" id="IPR013604">
    <property type="entry name" value="7TM_chemorcpt"/>
</dbReference>
<dbReference type="STRING" id="69004.A0A182Q325"/>
<dbReference type="GO" id="GO:0043025">
    <property type="term" value="C:neuronal cell body"/>
    <property type="evidence" value="ECO:0007669"/>
    <property type="project" value="TreeGrafter"/>
</dbReference>
<feature type="transmembrane region" description="Helical" evidence="8">
    <location>
        <begin position="1419"/>
        <end position="1439"/>
    </location>
</feature>
<feature type="transmembrane region" description="Helical" evidence="8">
    <location>
        <begin position="1993"/>
        <end position="2018"/>
    </location>
</feature>
<dbReference type="GO" id="GO:0030424">
    <property type="term" value="C:axon"/>
    <property type="evidence" value="ECO:0007669"/>
    <property type="project" value="TreeGrafter"/>
</dbReference>
<organism evidence="9 10">
    <name type="scientific">Anopheles farauti</name>
    <dbReference type="NCBI Taxonomy" id="69004"/>
    <lineage>
        <taxon>Eukaryota</taxon>
        <taxon>Metazoa</taxon>
        <taxon>Ecdysozoa</taxon>
        <taxon>Arthropoda</taxon>
        <taxon>Hexapoda</taxon>
        <taxon>Insecta</taxon>
        <taxon>Pterygota</taxon>
        <taxon>Neoptera</taxon>
        <taxon>Endopterygota</taxon>
        <taxon>Diptera</taxon>
        <taxon>Nematocera</taxon>
        <taxon>Culicoidea</taxon>
        <taxon>Culicidae</taxon>
        <taxon>Anophelinae</taxon>
        <taxon>Anopheles</taxon>
    </lineage>
</organism>
<evidence type="ECO:0000313" key="9">
    <source>
        <dbReference type="EnsemblMetazoa" id="AFAF002102-PA"/>
    </source>
</evidence>
<evidence type="ECO:0000256" key="2">
    <source>
        <dbReference type="ARBA" id="ARBA00022475"/>
    </source>
</evidence>
<feature type="transmembrane region" description="Helical" evidence="8">
    <location>
        <begin position="356"/>
        <end position="377"/>
    </location>
</feature>
<reference evidence="10" key="1">
    <citation type="submission" date="2014-01" db="EMBL/GenBank/DDBJ databases">
        <title>The Genome Sequence of Anopheles farauti FAR1 (V2).</title>
        <authorList>
            <consortium name="The Broad Institute Genomics Platform"/>
            <person name="Neafsey D.E."/>
            <person name="Besansky N."/>
            <person name="Howell P."/>
            <person name="Walton C."/>
            <person name="Young S.K."/>
            <person name="Zeng Q."/>
            <person name="Gargeya S."/>
            <person name="Fitzgerald M."/>
            <person name="Haas B."/>
            <person name="Abouelleil A."/>
            <person name="Allen A.W."/>
            <person name="Alvarado L."/>
            <person name="Arachchi H.M."/>
            <person name="Berlin A.M."/>
            <person name="Chapman S.B."/>
            <person name="Gainer-Dewar J."/>
            <person name="Goldberg J."/>
            <person name="Griggs A."/>
            <person name="Gujja S."/>
            <person name="Hansen M."/>
            <person name="Howarth C."/>
            <person name="Imamovic A."/>
            <person name="Ireland A."/>
            <person name="Larimer J."/>
            <person name="McCowan C."/>
            <person name="Murphy C."/>
            <person name="Pearson M."/>
            <person name="Poon T.W."/>
            <person name="Priest M."/>
            <person name="Roberts A."/>
            <person name="Saif S."/>
            <person name="Shea T."/>
            <person name="Sisk P."/>
            <person name="Sykes S."/>
            <person name="Wortman J."/>
            <person name="Nusbaum C."/>
            <person name="Birren B."/>
        </authorList>
    </citation>
    <scope>NUCLEOTIDE SEQUENCE [LARGE SCALE GENOMIC DNA]</scope>
    <source>
        <strain evidence="10">FAR1</strain>
    </source>
</reference>
<feature type="transmembrane region" description="Helical" evidence="8">
    <location>
        <begin position="1961"/>
        <end position="1981"/>
    </location>
</feature>
<feature type="transmembrane region" description="Helical" evidence="8">
    <location>
        <begin position="1315"/>
        <end position="1333"/>
    </location>
</feature>
<sequence length="2316" mass="270682">MACSFAELMQVNLSRANRMGFCYVEYRGPKATGRFVNVESVTVKFLVRIALILASGVYTLSRTKGDMTVRFQRESFFNMGTYFVSNLTIVLLFLHMSWHGYFCREVQLKLLNGVLDIERELVVVFQRRCAYGGVERILKAFTLWSVFFYAVVLNFLFAIDYWKYDAFFAMYSVVLVLLYSNFCMDLAIIVCCTVQMSLCVYLDCMMNVLRSRRNELACLFFYEKHIDRIAGLINCNLSRIYGPFVVLHCSYVLFDCAAMWVSFLEVIFSSHFLSVRQESYWMLANYFLWLVNDAKNVVLMAISSSLLHSKTIWHGFFSRNEQLQLLNGVLDVEQELVLVFKTQCEYGTVGRYIKAFTVWSILFYVVVVHALYVIDIWDYDIFIAIYIETVILLFGNLYIDLTIIVCCTVQMSLCVYLDCLMHVLRSRGTEFACLFFYEKQIDRIAGLINYHLSRIYGPFVVLHCAYVLFDSASMWVSCLDVWTKGTTLDNGLKQDNTLMVVIYLMWLVNDTKNLMLVAFSSSLLQTKLYERMPSLLKRYRLLLTVASSGYLIPCGYNARTGCFECTHRNTFALVCTSLFFGAFVWYDAMMLSRMYNHRSISMVMLGIIAIDITVYNLLIYCIVLNAWYNRKRFVQLLNSLFGEIDWTLEWVVNRVTNRGIHPRSTHSGNLLCLAMLVASYSLYNAMFVDDLRMVLMDTIILARFCFMFLVIELYRACAIVIRDRMKQLHTFFTTAHVDEIGSVEQRMHIFLERYQRYQRLIDGVNQCFAVPLIHSLLIIVLERTVAMFDAYSNFESSVHQSTLVTLLYRQVWETVYLVIMVQMARTSQATIWQFNSDDPPRSTMSGYIDQNRNTFSIVTAIYWLPVSYDPTVKRFVEKRSSFVSFGLGLLMALVYFYHDFFMQTCFFAELSPFSFGVMVCEFFLIAAIPLCIVLNSFTFRKRIANLMNIVFVDDSALDVAGVTLGRTSYHYLHVIFLFLVLFLLFKLWYEDNMLNIILTTTYAIRYALIVQYIYLYHLSVGMIWLRMEQLRILFHQHQHEHDFEQFLRLFVERFKRYVRLIGDINRCFSFPIMVILMLASPVDSMSSKIEHYRWLFHLAAAFYLIPCSYNYRSNRFETSRRNMFAFVLMVTVGGSCLWIDVIAIKASIGNLSMVMLGIVVVYVVTYALLPLTFALNTMYHRERYVRLFNLLFARTEWILQCESFPTARSRGSLAPHHTGNLRVLSVFVVLNCIYNVLYIAEPTILKLYWILLLRFCELFVMLELYRACAYAIKDRMEQLQILLVAVQPNSGTEHVDLIVQIFLERFQRYHKLMDVMNRCFSVPLTHVLLLILLERTVATYDVYDQFYLLSSLSRWEMVGFVFRQTWQLVYFVSMVMVANTATLSSAQNWFTFRLNAAIYLSPCSYDQTVNRFVCNRLNLVAFCVGLLMSVGFIYHDIFIHHFDYSSSFELSIFVVEQGVFGIVPLSTVVNNFVYREQILTLLNVLLVDDSMIELGGGSSVSKLFSITCHRFVKIGNVLIIPAMVYYLLGTGNIVRAVYEFTLLARYFITIQFLGLYHLCVSMVGVRMQQLKELFLLNHNEHDFDMLCNLFLARYERYVSQIERINRCFSVPLLGMVLQAMIELSYFAWEWYTLISSLGIAEKNYATVYHWIMFQFFQAMFTNVLMLAVFSCEEVYTKFLYVYHLCVGMIGLRMQQLRELFLWYQKEHDLGVFLSLFLERFERYVHQIECINRCFSFPLLAMLLQAMLALSYFAYEWFRVMSSLQVVDESYMNVPHWIVSQIYQILYGTVLLLMVFPCEEVHNKFLYVYHLCVGMIGVRMKQIRELFLKNQNEQDFTVTLHLFLERFERYLSQIERINRCFSIPLLVMLLQAVIALSYFVYEWYRVISSLQVVDENYASVKLWIVSQIYQTMYGNVLLLIACSCAKVKDEHVRIFQISTFLYFTPCSYNERLGLFVNTCRNLAVFGAALTLTVPFWVMDIKLMATNYLSTYTKVFATIGGLELMIYVSVSMCAMLNVFVKRKRITKLMNVLFRPDSLLDSCNASPVDETRYDESFTLGAITLIVVVCSSYKFMYHKDLESKILTVMVATRFFACWILIFVHRLHVRAIALRMEQLRLLYTRETDDGHNLRIFFERYDLYFGQIAEVDRCYSLPITLVFLLVAVQLIYLVEEWYSSMTMSYINHTDIVHTIIKDLWQMLYGALGYYTIAACNGASKEVEETALCTRHFDDYRLQNTRAAKQIQKFLLKNLHQKKKFSACGFFDIDNTVIYMVGRKSKVFSSIVTYLVILIQFKQLETDLTQSEGAYNVTNNVTTPGPS</sequence>
<dbReference type="PANTHER" id="PTHR21143:SF134">
    <property type="entry name" value="GUSTATORY RECEPTOR"/>
    <property type="match status" value="1"/>
</dbReference>
<feature type="transmembrane region" description="Helical" evidence="8">
    <location>
        <begin position="2149"/>
        <end position="2168"/>
    </location>
</feature>
<dbReference type="EnsemblMetazoa" id="AFAF002102-RA">
    <property type="protein sequence ID" value="AFAF002102-PA"/>
    <property type="gene ID" value="AFAF002102"/>
</dbReference>
<evidence type="ECO:0008006" key="11">
    <source>
        <dbReference type="Google" id="ProtNLM"/>
    </source>
</evidence>
<feature type="transmembrane region" description="Helical" evidence="8">
    <location>
        <begin position="1004"/>
        <end position="1025"/>
    </location>
</feature>
<evidence type="ECO:0000256" key="6">
    <source>
        <dbReference type="ARBA" id="ARBA00023170"/>
    </source>
</evidence>
<reference evidence="9" key="2">
    <citation type="submission" date="2020-05" db="UniProtKB">
        <authorList>
            <consortium name="EnsemblMetazoa"/>
        </authorList>
    </citation>
    <scope>IDENTIFICATION</scope>
    <source>
        <strain evidence="9">FAR1</strain>
    </source>
</reference>
<feature type="transmembrane region" description="Helical" evidence="8">
    <location>
        <begin position="2081"/>
        <end position="2102"/>
    </location>
</feature>
<evidence type="ECO:0000256" key="8">
    <source>
        <dbReference type="SAM" id="Phobius"/>
    </source>
</evidence>
<keyword evidence="5 8" id="KW-0472">Membrane</keyword>
<feature type="transmembrane region" description="Helical" evidence="8">
    <location>
        <begin position="1860"/>
        <end position="1880"/>
    </location>
</feature>
<evidence type="ECO:0000256" key="4">
    <source>
        <dbReference type="ARBA" id="ARBA00022989"/>
    </source>
</evidence>
<dbReference type="PANTHER" id="PTHR21143">
    <property type="entry name" value="INVERTEBRATE GUSTATORY RECEPTOR"/>
    <property type="match status" value="1"/>
</dbReference>
<evidence type="ECO:0000256" key="7">
    <source>
        <dbReference type="ARBA" id="ARBA00023224"/>
    </source>
</evidence>
<keyword evidence="2" id="KW-1003">Cell membrane</keyword>
<feature type="transmembrane region" description="Helical" evidence="8">
    <location>
        <begin position="600"/>
        <end position="628"/>
    </location>
</feature>
<evidence type="ECO:0000256" key="1">
    <source>
        <dbReference type="ARBA" id="ARBA00004651"/>
    </source>
</evidence>
<feature type="transmembrane region" description="Helical" evidence="8">
    <location>
        <begin position="570"/>
        <end position="588"/>
    </location>
</feature>
<feature type="transmembrane region" description="Helical" evidence="8">
    <location>
        <begin position="1219"/>
        <end position="1240"/>
    </location>
</feature>
<feature type="transmembrane region" description="Helical" evidence="8">
    <location>
        <begin position="1369"/>
        <end position="1390"/>
    </location>
</feature>
<feature type="transmembrane region" description="Helical" evidence="8">
    <location>
        <begin position="1511"/>
        <end position="1528"/>
    </location>
</feature>
<keyword evidence="10" id="KW-1185">Reference proteome</keyword>
<dbReference type="VEuPathDB" id="VectorBase:AFAF002102"/>
<feature type="transmembrane region" description="Helical" evidence="8">
    <location>
        <begin position="1543"/>
        <end position="1565"/>
    </location>
</feature>
<feature type="transmembrane region" description="Helical" evidence="8">
    <location>
        <begin position="1648"/>
        <end position="1669"/>
    </location>
</feature>
<name>A0A182Q325_9DIPT</name>
<keyword evidence="4 8" id="KW-1133">Transmembrane helix</keyword>
<keyword evidence="7" id="KW-0807">Transducer</keyword>
<dbReference type="GO" id="GO:0050909">
    <property type="term" value="P:sensory perception of taste"/>
    <property type="evidence" value="ECO:0007669"/>
    <property type="project" value="InterPro"/>
</dbReference>
<keyword evidence="6" id="KW-0675">Receptor</keyword>
<feature type="transmembrane region" description="Helical" evidence="8">
    <location>
        <begin position="164"/>
        <end position="180"/>
    </location>
</feature>
<feature type="transmembrane region" description="Helical" evidence="8">
    <location>
        <begin position="1246"/>
        <end position="1265"/>
    </location>
</feature>
<evidence type="ECO:0000256" key="3">
    <source>
        <dbReference type="ARBA" id="ARBA00022692"/>
    </source>
</evidence>
<feature type="transmembrane region" description="Helical" evidence="8">
    <location>
        <begin position="1773"/>
        <end position="1795"/>
    </location>
</feature>
<feature type="transmembrane region" description="Helical" evidence="8">
    <location>
        <begin position="1063"/>
        <end position="1082"/>
    </location>
</feature>
<keyword evidence="3 8" id="KW-0812">Transmembrane</keyword>
<dbReference type="GO" id="GO:0008049">
    <property type="term" value="P:male courtship behavior"/>
    <property type="evidence" value="ECO:0007669"/>
    <property type="project" value="TreeGrafter"/>
</dbReference>
<dbReference type="GO" id="GO:0007165">
    <property type="term" value="P:signal transduction"/>
    <property type="evidence" value="ECO:0007669"/>
    <property type="project" value="UniProtKB-KW"/>
</dbReference>
<comment type="subcellular location">
    <subcellularLocation>
        <location evidence="1">Cell membrane</location>
        <topology evidence="1">Multi-pass membrane protein</topology>
    </subcellularLocation>
</comment>
<feature type="transmembrane region" description="Helical" evidence="8">
    <location>
        <begin position="882"/>
        <end position="901"/>
    </location>
</feature>
<evidence type="ECO:0000256" key="5">
    <source>
        <dbReference type="ARBA" id="ARBA00023136"/>
    </source>
</evidence>
<feature type="transmembrane region" description="Helical" evidence="8">
    <location>
        <begin position="1729"/>
        <end position="1753"/>
    </location>
</feature>
<accession>A0A182Q325</accession>
<feature type="transmembrane region" description="Helical" evidence="8">
    <location>
        <begin position="971"/>
        <end position="989"/>
    </location>
</feature>
<evidence type="ECO:0000313" key="10">
    <source>
        <dbReference type="Proteomes" id="UP000075886"/>
    </source>
</evidence>
<dbReference type="GO" id="GO:0007635">
    <property type="term" value="P:chemosensory behavior"/>
    <property type="evidence" value="ECO:0007669"/>
    <property type="project" value="TreeGrafter"/>
</dbReference>
<feature type="transmembrane region" description="Helical" evidence="8">
    <location>
        <begin position="1094"/>
        <end position="1111"/>
    </location>
</feature>
<feature type="transmembrane region" description="Helical" evidence="8">
    <location>
        <begin position="700"/>
        <end position="721"/>
    </location>
</feature>
<dbReference type="GO" id="GO:0005886">
    <property type="term" value="C:plasma membrane"/>
    <property type="evidence" value="ECO:0007669"/>
    <property type="project" value="UniProtKB-SubCell"/>
</dbReference>
<dbReference type="EMBL" id="AXCN02000691">
    <property type="status" value="NOT_ANNOTATED_CDS"/>
    <property type="molecule type" value="Genomic_DNA"/>
</dbReference>
<feature type="transmembrane region" description="Helical" evidence="8">
    <location>
        <begin position="913"/>
        <end position="937"/>
    </location>
</feature>
<protein>
    <recommendedName>
        <fullName evidence="11">Gustatory receptor</fullName>
    </recommendedName>
</protein>
<feature type="transmembrane region" description="Helical" evidence="8">
    <location>
        <begin position="668"/>
        <end position="688"/>
    </location>
</feature>
<feature type="transmembrane region" description="Helical" evidence="8">
    <location>
        <begin position="45"/>
        <end position="61"/>
    </location>
</feature>
<dbReference type="Proteomes" id="UP000075886">
    <property type="component" value="Unassembled WGS sequence"/>
</dbReference>
<proteinExistence type="predicted"/>
<feature type="transmembrane region" description="Helical" evidence="8">
    <location>
        <begin position="82"/>
        <end position="101"/>
    </location>
</feature>